<dbReference type="GO" id="GO:0046677">
    <property type="term" value="P:response to antibiotic"/>
    <property type="evidence" value="ECO:0007669"/>
    <property type="project" value="UniProtKB-KW"/>
</dbReference>
<dbReference type="InterPro" id="IPR003679">
    <property type="entry name" value="Amioglycoside_AcTrfase"/>
</dbReference>
<reference evidence="5" key="1">
    <citation type="submission" date="2019-04" db="EMBL/GenBank/DDBJ databases">
        <title>Evolution of Biomass-Degrading Anaerobic Consortia Revealed by Metagenomics.</title>
        <authorList>
            <person name="Peng X."/>
        </authorList>
    </citation>
    <scope>NUCLEOTIDE SEQUENCE</scope>
    <source>
        <strain evidence="5">SIG311</strain>
    </source>
</reference>
<sequence>MALSLLEKYGFIEVASRIILNNCPKLKKMAKKLRANSNKASEVPETKGIDPQLAKDYFARLDSIIVKDDVVLIHSSMDGLEAIGITAETFMTFMKQQVADKQVTFVLPCFPITNLKPPTAKSRPYDPKKTLCWTGMLPNMFIADADVIRTSFPYNSLAAMGPKAAEMMAKDSEQVGVYDVNSAWQYLLDNDAKILFVGVKASGSNTMGIHALCEFMGDEWPVNDWYEKRTYKVRIDGEATEKTINVQADHWYQYCMEERTSGRLKEAGVLVEDDKLGCNLGVINSSKEMVSVLKTLCKQGKLMYMIPKKYLRKR</sequence>
<proteinExistence type="inferred from homology"/>
<dbReference type="GO" id="GO:0046353">
    <property type="term" value="F:aminoglycoside 3-N-acetyltransferase activity"/>
    <property type="evidence" value="ECO:0007669"/>
    <property type="project" value="UniProtKB-EC"/>
</dbReference>
<comment type="caution">
    <text evidence="5">The sequence shown here is derived from an EMBL/GenBank/DDBJ whole genome shotgun (WGS) entry which is preliminary data.</text>
</comment>
<name>A0A927YM36_9FIRM</name>
<accession>A0A927YM36</accession>
<comment type="similarity">
    <text evidence="1 4">Belongs to the antibiotic N-acetyltransferase family.</text>
</comment>
<keyword evidence="4" id="KW-0046">Antibiotic resistance</keyword>
<dbReference type="InterPro" id="IPR028345">
    <property type="entry name" value="Antibiotic_NAT-like"/>
</dbReference>
<evidence type="ECO:0000313" key="5">
    <source>
        <dbReference type="EMBL" id="MBE5918602.1"/>
    </source>
</evidence>
<keyword evidence="3 4" id="KW-0012">Acyltransferase</keyword>
<dbReference type="Proteomes" id="UP000766246">
    <property type="component" value="Unassembled WGS sequence"/>
</dbReference>
<evidence type="ECO:0000256" key="2">
    <source>
        <dbReference type="ARBA" id="ARBA00022679"/>
    </source>
</evidence>
<dbReference type="PANTHER" id="PTHR11104">
    <property type="entry name" value="AMINOGLYCOSIDE N3-ACETYLTRANSFERASE"/>
    <property type="match status" value="1"/>
</dbReference>
<evidence type="ECO:0000256" key="4">
    <source>
        <dbReference type="RuleBase" id="RU365031"/>
    </source>
</evidence>
<dbReference type="SUPFAM" id="SSF110710">
    <property type="entry name" value="TTHA0583/YokD-like"/>
    <property type="match status" value="1"/>
</dbReference>
<organism evidence="5 6">
    <name type="scientific">Pseudobutyrivibrio ruminis</name>
    <dbReference type="NCBI Taxonomy" id="46206"/>
    <lineage>
        <taxon>Bacteria</taxon>
        <taxon>Bacillati</taxon>
        <taxon>Bacillota</taxon>
        <taxon>Clostridia</taxon>
        <taxon>Lachnospirales</taxon>
        <taxon>Lachnospiraceae</taxon>
        <taxon>Pseudobutyrivibrio</taxon>
    </lineage>
</organism>
<dbReference type="EMBL" id="SVER01000004">
    <property type="protein sequence ID" value="MBE5918602.1"/>
    <property type="molecule type" value="Genomic_DNA"/>
</dbReference>
<dbReference type="EC" id="2.3.1.-" evidence="4"/>
<keyword evidence="2 4" id="KW-0808">Transferase</keyword>
<dbReference type="Pfam" id="PF02522">
    <property type="entry name" value="Antibiotic_NAT"/>
    <property type="match status" value="1"/>
</dbReference>
<comment type="catalytic activity">
    <reaction evidence="4">
        <text>a 2-deoxystreptamine antibiotic + acetyl-CoA = an N(3)-acetyl-2-deoxystreptamine antibiotic + CoA + H(+)</text>
        <dbReference type="Rhea" id="RHEA:12665"/>
        <dbReference type="ChEBI" id="CHEBI:15378"/>
        <dbReference type="ChEBI" id="CHEBI:57287"/>
        <dbReference type="ChEBI" id="CHEBI:57288"/>
        <dbReference type="ChEBI" id="CHEBI:57921"/>
        <dbReference type="ChEBI" id="CHEBI:77452"/>
        <dbReference type="EC" id="2.3.1.81"/>
    </reaction>
</comment>
<dbReference type="AlphaFoldDB" id="A0A927YM36"/>
<evidence type="ECO:0000256" key="1">
    <source>
        <dbReference type="ARBA" id="ARBA00006383"/>
    </source>
</evidence>
<evidence type="ECO:0000313" key="6">
    <source>
        <dbReference type="Proteomes" id="UP000766246"/>
    </source>
</evidence>
<dbReference type="PANTHER" id="PTHR11104:SF0">
    <property type="entry name" value="SPBETA PROPHAGE-DERIVED AMINOGLYCOSIDE N(3')-ACETYLTRANSFERASE-LIKE PROTEIN YOKD"/>
    <property type="match status" value="1"/>
</dbReference>
<gene>
    <name evidence="5" type="ORF">E7272_02050</name>
</gene>
<evidence type="ECO:0000256" key="3">
    <source>
        <dbReference type="ARBA" id="ARBA00023315"/>
    </source>
</evidence>
<protein>
    <recommendedName>
        <fullName evidence="4">Aminoglycoside N(3)-acetyltransferase</fullName>
        <ecNumber evidence="4">2.3.1.-</ecNumber>
    </recommendedName>
</protein>